<dbReference type="HOGENOM" id="CLU_199093_0_0_11"/>
<proteinExistence type="predicted"/>
<protein>
    <submittedName>
        <fullName evidence="1">Uncharacterized protein</fullName>
    </submittedName>
</protein>
<dbReference type="STRING" id="391037.Sare_0248"/>
<dbReference type="AlphaFoldDB" id="A8LYG9"/>
<name>A8LYG9_SALAI</name>
<evidence type="ECO:0000313" key="1">
    <source>
        <dbReference type="EMBL" id="ABV96180.1"/>
    </source>
</evidence>
<dbReference type="KEGG" id="saq:Sare_0248"/>
<sequence>MMAAAHARPAPIGLSPAQLRNRMIRSARRIIVEHWPRVDRCPVCGSGWPCTPTAYAYDYLASVGQGDWAPPEHVLGRR</sequence>
<dbReference type="EMBL" id="CP000850">
    <property type="protein sequence ID" value="ABV96180.1"/>
    <property type="molecule type" value="Genomic_DNA"/>
</dbReference>
<accession>A8LYG9</accession>
<gene>
    <name evidence="1" type="ordered locus">Sare_0248</name>
</gene>
<organism evidence="1">
    <name type="scientific">Salinispora arenicola (strain CNS-205)</name>
    <dbReference type="NCBI Taxonomy" id="391037"/>
    <lineage>
        <taxon>Bacteria</taxon>
        <taxon>Bacillati</taxon>
        <taxon>Actinomycetota</taxon>
        <taxon>Actinomycetes</taxon>
        <taxon>Micromonosporales</taxon>
        <taxon>Micromonosporaceae</taxon>
        <taxon>Salinispora</taxon>
    </lineage>
</organism>
<reference evidence="1" key="1">
    <citation type="submission" date="2007-10" db="EMBL/GenBank/DDBJ databases">
        <title>Complete sequence of Salinispora arenicola CNS-205.</title>
        <authorList>
            <consortium name="US DOE Joint Genome Institute"/>
            <person name="Copeland A."/>
            <person name="Lucas S."/>
            <person name="Lapidus A."/>
            <person name="Barry K."/>
            <person name="Glavina del Rio T."/>
            <person name="Dalin E."/>
            <person name="Tice H."/>
            <person name="Pitluck S."/>
            <person name="Foster B."/>
            <person name="Schmutz J."/>
            <person name="Larimer F."/>
            <person name="Land M."/>
            <person name="Hauser L."/>
            <person name="Kyrpides N."/>
            <person name="Ivanova N."/>
            <person name="Jensen P.R."/>
            <person name="Moore B.S."/>
            <person name="Penn K."/>
            <person name="Jenkins C."/>
            <person name="Udwary D."/>
            <person name="Xiang L."/>
            <person name="Gontang E."/>
            <person name="Richardson P."/>
        </authorList>
    </citation>
    <scope>NUCLEOTIDE SEQUENCE [LARGE SCALE GENOMIC DNA]</scope>
    <source>
        <strain evidence="1">CNS-205</strain>
    </source>
</reference>